<proteinExistence type="predicted"/>
<name>A0A250LLD8_9BURK</name>
<organism evidence="1">
    <name type="scientific">Burkholderia contaminans</name>
    <dbReference type="NCBI Taxonomy" id="488447"/>
    <lineage>
        <taxon>Bacteria</taxon>
        <taxon>Pseudomonadati</taxon>
        <taxon>Pseudomonadota</taxon>
        <taxon>Betaproteobacteria</taxon>
        <taxon>Burkholderiales</taxon>
        <taxon>Burkholderiaceae</taxon>
        <taxon>Burkholderia</taxon>
        <taxon>Burkholderia cepacia complex</taxon>
    </lineage>
</organism>
<accession>A0A250LLD8</accession>
<gene>
    <name evidence="1" type="ORF">BCCH1_78510</name>
</gene>
<dbReference type="EMBL" id="AP018360">
    <property type="protein sequence ID" value="BBA45340.1"/>
    <property type="molecule type" value="Genomic_DNA"/>
</dbReference>
<geneLocation type="plasmid" evidence="1">
    <name>pBC453</name>
</geneLocation>
<evidence type="ECO:0000313" key="1">
    <source>
        <dbReference type="EMBL" id="BBA45340.1"/>
    </source>
</evidence>
<keyword evidence="1" id="KW-0614">Plasmid</keyword>
<reference evidence="1" key="2">
    <citation type="journal article" date="2017" name="Genome Announc.">
        <title>High-Quality Draft Genome Sequence of Burkholderia contaminans CH-1, a Gram-Negative Bacterium That Metabolizes 2-Azahypoxanthine, a Plant Growth-Regulating Compound.</title>
        <authorList>
            <person name="Choi J.-H."/>
            <person name="Sugiura H."/>
            <person name="Moriuchi R."/>
            <person name="Kawagishi H."/>
            <person name="Dohra H."/>
        </authorList>
    </citation>
    <scope>NUCLEOTIDE SEQUENCE</scope>
    <source>
        <strain evidence="1">CH-1</strain>
        <plasmid evidence="1">pBC453</plasmid>
    </source>
</reference>
<protein>
    <submittedName>
        <fullName evidence="1">Uncharacterized protein</fullName>
    </submittedName>
</protein>
<dbReference type="AlphaFoldDB" id="A0A250LLD8"/>
<sequence>MLYVCDGVQILELRTDPVPSFDYETYLGDRKTTVKLKRHVQQCADDQRPCIHSERKPSDLVTFARIRGCESALAGFMIVKCGHPDFFRFSCHDWY</sequence>
<reference evidence="1" key="1">
    <citation type="journal article" date="2016" name="Biosci. Biotechnol. Biochem.">
        <title>Bioconversion of AHX to AOH by resting cells of Burkholderia contaminans CH-1.</title>
        <authorList>
            <person name="Choi J.H."/>
            <person name="Kikuchi A."/>
            <person name="Pumkaeo P."/>
            <person name="Hirai H."/>
            <person name="Tokuyama S."/>
            <person name="Kawagishi H."/>
        </authorList>
    </citation>
    <scope>NUCLEOTIDE SEQUENCE</scope>
    <source>
        <strain evidence="1">CH-1</strain>
        <plasmid evidence="1">pBC453</plasmid>
    </source>
</reference>